<keyword evidence="1" id="KW-1133">Transmembrane helix</keyword>
<dbReference type="OrthoDB" id="238194at2157"/>
<evidence type="ECO:0000256" key="1">
    <source>
        <dbReference type="SAM" id="Phobius"/>
    </source>
</evidence>
<protein>
    <recommendedName>
        <fullName evidence="4">TIGR04206 family protein</fullName>
    </recommendedName>
</protein>
<dbReference type="InterPro" id="IPR055971">
    <property type="entry name" value="DUF7549"/>
</dbReference>
<keyword evidence="3" id="KW-1185">Reference proteome</keyword>
<dbReference type="Proteomes" id="UP000199079">
    <property type="component" value="Unassembled WGS sequence"/>
</dbReference>
<feature type="transmembrane region" description="Helical" evidence="1">
    <location>
        <begin position="117"/>
        <end position="139"/>
    </location>
</feature>
<organism evidence="2 3">
    <name type="scientific">Halopenitus persicus</name>
    <dbReference type="NCBI Taxonomy" id="1048396"/>
    <lineage>
        <taxon>Archaea</taxon>
        <taxon>Methanobacteriati</taxon>
        <taxon>Methanobacteriota</taxon>
        <taxon>Stenosarchaea group</taxon>
        <taxon>Halobacteria</taxon>
        <taxon>Halobacteriales</taxon>
        <taxon>Haloferacaceae</taxon>
        <taxon>Halopenitus</taxon>
    </lineage>
</organism>
<dbReference type="AlphaFoldDB" id="A0A1H3HJA6"/>
<evidence type="ECO:0008006" key="4">
    <source>
        <dbReference type="Google" id="ProtNLM"/>
    </source>
</evidence>
<dbReference type="EMBL" id="FNPC01000003">
    <property type="protein sequence ID" value="SDY14749.1"/>
    <property type="molecule type" value="Genomic_DNA"/>
</dbReference>
<evidence type="ECO:0000313" key="3">
    <source>
        <dbReference type="Proteomes" id="UP000199079"/>
    </source>
</evidence>
<name>A0A1H3HJA6_9EURY</name>
<keyword evidence="1" id="KW-0472">Membrane</keyword>
<feature type="transmembrane region" description="Helical" evidence="1">
    <location>
        <begin position="145"/>
        <end position="165"/>
    </location>
</feature>
<proteinExistence type="predicted"/>
<dbReference type="Pfam" id="PF24417">
    <property type="entry name" value="DUF7549"/>
    <property type="match status" value="1"/>
</dbReference>
<gene>
    <name evidence="2" type="ORF">SAMN05216564_103276</name>
</gene>
<accession>A0A1H3HJA6</accession>
<reference evidence="3" key="1">
    <citation type="submission" date="2016-10" db="EMBL/GenBank/DDBJ databases">
        <authorList>
            <person name="Varghese N."/>
            <person name="Submissions S."/>
        </authorList>
    </citation>
    <scope>NUCLEOTIDE SEQUENCE [LARGE SCALE GENOMIC DNA]</scope>
    <source>
        <strain evidence="3">DC30,IBRC 10041,KCTC 4046</strain>
    </source>
</reference>
<keyword evidence="1" id="KW-0812">Transmembrane</keyword>
<evidence type="ECO:0000313" key="2">
    <source>
        <dbReference type="EMBL" id="SDY14749.1"/>
    </source>
</evidence>
<dbReference type="RefSeq" id="WP_021073887.1">
    <property type="nucleotide sequence ID" value="NZ_FNPC01000003.1"/>
</dbReference>
<sequence length="168" mass="17743">MVWVRSEYAGELAVVSAWLAALVPWNVTYASIPGYGSAVYLRYPFLEVQYLVGWAIDDRSFFLHSIPAAISNQAGQVVYDAYLAWAAGSALIGGAVLVSIVYYLAEERVENGPVDPVRLIGGLLALAGAVLLVATYLLVTLGVPGLPLPVGALLLVALGAVLLGADRR</sequence>
<dbReference type="GeneID" id="43837849"/>
<feature type="transmembrane region" description="Helical" evidence="1">
    <location>
        <begin position="82"/>
        <end position="105"/>
    </location>
</feature>